<sequence length="38" mass="4353">MGLDQDLPKHNPKLIYYHPTRLAEKGKTEELREGSPSC</sequence>
<protein>
    <submittedName>
        <fullName evidence="1">Uncharacterized protein</fullName>
    </submittedName>
</protein>
<organism evidence="1">
    <name type="scientific">Arundo donax</name>
    <name type="common">Giant reed</name>
    <name type="synonym">Donax arundinaceus</name>
    <dbReference type="NCBI Taxonomy" id="35708"/>
    <lineage>
        <taxon>Eukaryota</taxon>
        <taxon>Viridiplantae</taxon>
        <taxon>Streptophyta</taxon>
        <taxon>Embryophyta</taxon>
        <taxon>Tracheophyta</taxon>
        <taxon>Spermatophyta</taxon>
        <taxon>Magnoliopsida</taxon>
        <taxon>Liliopsida</taxon>
        <taxon>Poales</taxon>
        <taxon>Poaceae</taxon>
        <taxon>PACMAD clade</taxon>
        <taxon>Arundinoideae</taxon>
        <taxon>Arundineae</taxon>
        <taxon>Arundo</taxon>
    </lineage>
</organism>
<dbReference type="EMBL" id="GBRH01228497">
    <property type="protein sequence ID" value="JAD69398.1"/>
    <property type="molecule type" value="Transcribed_RNA"/>
</dbReference>
<reference evidence="1" key="1">
    <citation type="submission" date="2014-09" db="EMBL/GenBank/DDBJ databases">
        <authorList>
            <person name="Magalhaes I.L.F."/>
            <person name="Oliveira U."/>
            <person name="Santos F.R."/>
            <person name="Vidigal T.H.D.A."/>
            <person name="Brescovit A.D."/>
            <person name="Santos A.J."/>
        </authorList>
    </citation>
    <scope>NUCLEOTIDE SEQUENCE</scope>
    <source>
        <tissue evidence="1">Shoot tissue taken approximately 20 cm above the soil surface</tissue>
    </source>
</reference>
<reference evidence="1" key="2">
    <citation type="journal article" date="2015" name="Data Brief">
        <title>Shoot transcriptome of the giant reed, Arundo donax.</title>
        <authorList>
            <person name="Barrero R.A."/>
            <person name="Guerrero F.D."/>
            <person name="Moolhuijzen P."/>
            <person name="Goolsby J.A."/>
            <person name="Tidwell J."/>
            <person name="Bellgard S.E."/>
            <person name="Bellgard M.I."/>
        </authorList>
    </citation>
    <scope>NUCLEOTIDE SEQUENCE</scope>
    <source>
        <tissue evidence="1">Shoot tissue taken approximately 20 cm above the soil surface</tissue>
    </source>
</reference>
<name>A0A0A9C4L8_ARUDO</name>
<dbReference type="AlphaFoldDB" id="A0A0A9C4L8"/>
<proteinExistence type="predicted"/>
<evidence type="ECO:0000313" key="1">
    <source>
        <dbReference type="EMBL" id="JAD69398.1"/>
    </source>
</evidence>
<accession>A0A0A9C4L8</accession>